<keyword evidence="8" id="KW-0472">Membrane</keyword>
<proteinExistence type="inferred from homology"/>
<evidence type="ECO:0000256" key="2">
    <source>
        <dbReference type="ARBA" id="ARBA00010617"/>
    </source>
</evidence>
<keyword evidence="3 7" id="KW-0349">Heme</keyword>
<keyword evidence="8" id="KW-1133">Transmembrane helix</keyword>
<reference evidence="9 10" key="1">
    <citation type="submission" date="2024-01" db="EMBL/GenBank/DDBJ databases">
        <title>Complete genome of Cladobotryum mycophilum ATHUM6906.</title>
        <authorList>
            <person name="Christinaki A.C."/>
            <person name="Myridakis A.I."/>
            <person name="Kouvelis V.N."/>
        </authorList>
    </citation>
    <scope>NUCLEOTIDE SEQUENCE [LARGE SCALE GENOMIC DNA]</scope>
    <source>
        <strain evidence="9 10">ATHUM6906</strain>
    </source>
</reference>
<keyword evidence="8" id="KW-0812">Transmembrane</keyword>
<dbReference type="CDD" id="cd00302">
    <property type="entry name" value="cytochrome_P450"/>
    <property type="match status" value="1"/>
</dbReference>
<protein>
    <submittedName>
        <fullName evidence="9">Cytochrome P450 monooxygenase -like protein</fullName>
    </submittedName>
</protein>
<keyword evidence="10" id="KW-1185">Reference proteome</keyword>
<organism evidence="9 10">
    <name type="scientific">Cladobotryum mycophilum</name>
    <dbReference type="NCBI Taxonomy" id="491253"/>
    <lineage>
        <taxon>Eukaryota</taxon>
        <taxon>Fungi</taxon>
        <taxon>Dikarya</taxon>
        <taxon>Ascomycota</taxon>
        <taxon>Pezizomycotina</taxon>
        <taxon>Sordariomycetes</taxon>
        <taxon>Hypocreomycetidae</taxon>
        <taxon>Hypocreales</taxon>
        <taxon>Hypocreaceae</taxon>
        <taxon>Cladobotryum</taxon>
    </lineage>
</organism>
<evidence type="ECO:0000256" key="8">
    <source>
        <dbReference type="SAM" id="Phobius"/>
    </source>
</evidence>
<dbReference type="PANTHER" id="PTHR24304">
    <property type="entry name" value="CYTOCHROME P450 FAMILY 7"/>
    <property type="match status" value="1"/>
</dbReference>
<dbReference type="Proteomes" id="UP001338125">
    <property type="component" value="Unassembled WGS sequence"/>
</dbReference>
<keyword evidence="4 7" id="KW-0479">Metal-binding</keyword>
<evidence type="ECO:0000256" key="1">
    <source>
        <dbReference type="ARBA" id="ARBA00001971"/>
    </source>
</evidence>
<dbReference type="PRINTS" id="PR00465">
    <property type="entry name" value="EP450IV"/>
</dbReference>
<dbReference type="Pfam" id="PF00067">
    <property type="entry name" value="p450"/>
    <property type="match status" value="1"/>
</dbReference>
<dbReference type="InterPro" id="IPR036396">
    <property type="entry name" value="Cyt_P450_sf"/>
</dbReference>
<evidence type="ECO:0000256" key="6">
    <source>
        <dbReference type="ARBA" id="ARBA00023033"/>
    </source>
</evidence>
<comment type="caution">
    <text evidence="9">The sequence shown here is derived from an EMBL/GenBank/DDBJ whole genome shotgun (WGS) entry which is preliminary data.</text>
</comment>
<comment type="cofactor">
    <cofactor evidence="1">
        <name>heme</name>
        <dbReference type="ChEBI" id="CHEBI:30413"/>
    </cofactor>
</comment>
<dbReference type="InterPro" id="IPR050529">
    <property type="entry name" value="CYP450_sterol_14alpha_dmase"/>
</dbReference>
<dbReference type="InterPro" id="IPR001128">
    <property type="entry name" value="Cyt_P450"/>
</dbReference>
<accession>A0ABR0SQW9</accession>
<keyword evidence="7" id="KW-0560">Oxidoreductase</keyword>
<dbReference type="InterPro" id="IPR017972">
    <property type="entry name" value="Cyt_P450_CS"/>
</dbReference>
<keyword evidence="5 7" id="KW-0408">Iron</keyword>
<evidence type="ECO:0000256" key="4">
    <source>
        <dbReference type="ARBA" id="ARBA00022723"/>
    </source>
</evidence>
<dbReference type="PROSITE" id="PS00086">
    <property type="entry name" value="CYTOCHROME_P450"/>
    <property type="match status" value="1"/>
</dbReference>
<evidence type="ECO:0000313" key="9">
    <source>
        <dbReference type="EMBL" id="KAK5994116.1"/>
    </source>
</evidence>
<sequence>MGIILGGLAKLQAHAGSITIGFFIVLVFLVVKPFISGTRLPKNAPELLQGRSIFDSARFSTSRAEYLRQGKAESKDGQFSFWYGPNHAVALSGQDVRSTYLTARGLDALSGFIALFGNSMNVDSLNNSYMRFFISIYKKCAQDEHLSASLRHLTTDSDACFERIGASNVINPLDVMEKLIYQLTHRVVGTHDVANDPELIENTLAVYRPLEEGSFVDVLFPFLPTPSKISKIWGFTKLHWSMQKIINKRRKSGKKGEDMMQMIIDHGCSDFLTSLAVIGSMLAGMFNTSSNTVWTLCNLAQEKSWLAKTRAQIDAVLEKRRRTKTETRLETFQRFTLDDWENELSLLHMALKESMRFIMAGTVIRKNISGKDIPLADTGLVIPKDSIAVYATADAHLDPQIYPDPMKWDPDRHSEERAEGANVPHSFIGWGSGHHTCPAMRFATMNMIVPIAMFIAYYDFEMCDQNGNNTTEPLPELQFDRVGAGRPTGKMYIRCKRRSYK</sequence>
<comment type="similarity">
    <text evidence="2 7">Belongs to the cytochrome P450 family.</text>
</comment>
<name>A0ABR0SQW9_9HYPO</name>
<dbReference type="EMBL" id="JAVFKD010000012">
    <property type="protein sequence ID" value="KAK5994116.1"/>
    <property type="molecule type" value="Genomic_DNA"/>
</dbReference>
<dbReference type="InterPro" id="IPR002403">
    <property type="entry name" value="Cyt_P450_E_grp-IV"/>
</dbReference>
<dbReference type="Gene3D" id="1.10.630.10">
    <property type="entry name" value="Cytochrome P450"/>
    <property type="match status" value="1"/>
</dbReference>
<dbReference type="PANTHER" id="PTHR24304:SF2">
    <property type="entry name" value="24-HYDROXYCHOLESTEROL 7-ALPHA-HYDROXYLASE"/>
    <property type="match status" value="1"/>
</dbReference>
<keyword evidence="6 7" id="KW-0503">Monooxygenase</keyword>
<dbReference type="SUPFAM" id="SSF48264">
    <property type="entry name" value="Cytochrome P450"/>
    <property type="match status" value="1"/>
</dbReference>
<gene>
    <name evidence="9" type="ORF">PT974_07556</name>
</gene>
<evidence type="ECO:0000256" key="7">
    <source>
        <dbReference type="RuleBase" id="RU000461"/>
    </source>
</evidence>
<evidence type="ECO:0000256" key="5">
    <source>
        <dbReference type="ARBA" id="ARBA00023004"/>
    </source>
</evidence>
<evidence type="ECO:0000256" key="3">
    <source>
        <dbReference type="ARBA" id="ARBA00022617"/>
    </source>
</evidence>
<evidence type="ECO:0000313" key="10">
    <source>
        <dbReference type="Proteomes" id="UP001338125"/>
    </source>
</evidence>
<feature type="transmembrane region" description="Helical" evidence="8">
    <location>
        <begin position="12"/>
        <end position="31"/>
    </location>
</feature>